<dbReference type="InterPro" id="IPR036465">
    <property type="entry name" value="vWFA_dom_sf"/>
</dbReference>
<comment type="caution">
    <text evidence="4">The sequence shown here is derived from an EMBL/GenBank/DDBJ whole genome shotgun (WGS) entry which is preliminary data.</text>
</comment>
<keyword evidence="5" id="KW-1185">Reference proteome</keyword>
<feature type="domain" description="VWFA" evidence="2">
    <location>
        <begin position="337"/>
        <end position="506"/>
    </location>
</feature>
<dbReference type="EMBL" id="CAMPGE010020972">
    <property type="protein sequence ID" value="CAI2379149.1"/>
    <property type="molecule type" value="Genomic_DNA"/>
</dbReference>
<reference evidence="4" key="1">
    <citation type="submission" date="2023-07" db="EMBL/GenBank/DDBJ databases">
        <authorList>
            <consortium name="AG Swart"/>
            <person name="Singh M."/>
            <person name="Singh A."/>
            <person name="Seah K."/>
            <person name="Emmerich C."/>
        </authorList>
    </citation>
    <scope>NUCLEOTIDE SEQUENCE</scope>
    <source>
        <strain evidence="4">DP1</strain>
    </source>
</reference>
<evidence type="ECO:0000259" key="2">
    <source>
        <dbReference type="PROSITE" id="PS50234"/>
    </source>
</evidence>
<dbReference type="PRINTS" id="PR00348">
    <property type="entry name" value="UBIQUITIN"/>
</dbReference>
<dbReference type="SUPFAM" id="SSF53300">
    <property type="entry name" value="vWA-like"/>
    <property type="match status" value="1"/>
</dbReference>
<dbReference type="SMART" id="SM00213">
    <property type="entry name" value="UBQ"/>
    <property type="match status" value="1"/>
</dbReference>
<dbReference type="PROSITE" id="PS51468">
    <property type="entry name" value="VIT"/>
    <property type="match status" value="1"/>
</dbReference>
<dbReference type="Gene3D" id="3.40.50.410">
    <property type="entry name" value="von Willebrand factor, type A domain"/>
    <property type="match status" value="1"/>
</dbReference>
<dbReference type="PROSITE" id="PS50234">
    <property type="entry name" value="VWFA"/>
    <property type="match status" value="1"/>
</dbReference>
<dbReference type="InterPro" id="IPR013694">
    <property type="entry name" value="VIT"/>
</dbReference>
<evidence type="ECO:0000259" key="1">
    <source>
        <dbReference type="PROSITE" id="PS50053"/>
    </source>
</evidence>
<dbReference type="SUPFAM" id="SSF54236">
    <property type="entry name" value="Ubiquitin-like"/>
    <property type="match status" value="1"/>
</dbReference>
<accession>A0AAD1XUI4</accession>
<organism evidence="4 5">
    <name type="scientific">Euplotes crassus</name>
    <dbReference type="NCBI Taxonomy" id="5936"/>
    <lineage>
        <taxon>Eukaryota</taxon>
        <taxon>Sar</taxon>
        <taxon>Alveolata</taxon>
        <taxon>Ciliophora</taxon>
        <taxon>Intramacronucleata</taxon>
        <taxon>Spirotrichea</taxon>
        <taxon>Hypotrichia</taxon>
        <taxon>Euplotida</taxon>
        <taxon>Euplotidae</taxon>
        <taxon>Moneuplotes</taxon>
    </lineage>
</organism>
<protein>
    <submittedName>
        <fullName evidence="4">Uncharacterized protein</fullName>
    </submittedName>
</protein>
<dbReference type="Pfam" id="PF08487">
    <property type="entry name" value="VIT"/>
    <property type="match status" value="1"/>
</dbReference>
<dbReference type="SMART" id="SM00609">
    <property type="entry name" value="VIT"/>
    <property type="match status" value="1"/>
</dbReference>
<evidence type="ECO:0000259" key="3">
    <source>
        <dbReference type="PROSITE" id="PS51468"/>
    </source>
</evidence>
<dbReference type="CDD" id="cd17039">
    <property type="entry name" value="Ubl_ubiquitin_like"/>
    <property type="match status" value="1"/>
</dbReference>
<dbReference type="SMART" id="SM00327">
    <property type="entry name" value="VWA"/>
    <property type="match status" value="1"/>
</dbReference>
<feature type="domain" description="Ubiquitin-like" evidence="1">
    <location>
        <begin position="659"/>
        <end position="734"/>
    </location>
</feature>
<dbReference type="PANTHER" id="PTHR45737:SF6">
    <property type="entry name" value="VON WILLEBRAND FACTOR A DOMAIN-CONTAINING PROTEIN 5A"/>
    <property type="match status" value="1"/>
</dbReference>
<evidence type="ECO:0000313" key="5">
    <source>
        <dbReference type="Proteomes" id="UP001295684"/>
    </source>
</evidence>
<evidence type="ECO:0000313" key="4">
    <source>
        <dbReference type="EMBL" id="CAI2379149.1"/>
    </source>
</evidence>
<dbReference type="InterPro" id="IPR000626">
    <property type="entry name" value="Ubiquitin-like_dom"/>
</dbReference>
<dbReference type="PROSITE" id="PS50053">
    <property type="entry name" value="UBIQUITIN_2"/>
    <property type="match status" value="1"/>
</dbReference>
<dbReference type="AlphaFoldDB" id="A0AAD1XUI4"/>
<dbReference type="Gene3D" id="3.10.20.90">
    <property type="entry name" value="Phosphatidylinositol 3-kinase Catalytic Subunit, Chain A, domain 1"/>
    <property type="match status" value="1"/>
</dbReference>
<dbReference type="Pfam" id="PF00240">
    <property type="entry name" value="ubiquitin"/>
    <property type="match status" value="1"/>
</dbReference>
<dbReference type="Proteomes" id="UP001295684">
    <property type="component" value="Unassembled WGS sequence"/>
</dbReference>
<sequence length="854" mass="97655">MEDLINRFAVPSDSVTKFLVNKADHNVVPLYFVENEVTIHNNIAEIRFIQYYFNKEEDPIEAQYVFPVHNDCTFTDLEIRYGEEIVKANVEERKKAKVIYDDAIAQGKTAVMGKQTLNSEELIGIDIGNLPPRSEVIVVCTFHQVMQVDDCSWKLHIPSKIMPRYMGDLAEYVKTGKHLKGMVEDLYNNTPEDRVEILSEQAASYYNSPTFNWKITVKINSQSPIHRIISRSHDSFNMKIDFDDEGNTRATIQFEEEEHMSFFDKDFILMYRNNEINKPMLLIQKRDKEYALMVSMLADINPDQKWKLNEEEKIHEIDLDPNVFYEEEFEGDMEPAEFIFLLDRSYSMTGRPMETAKSSLILFLHSLPPGSQFNVISFGNDYETIFECTVPYTQENMEYATSRIKAFGADMGGTEILRPLRHIFDNKSDTDLQRHVFLLTDGAVFDPKVCVKLISQNSNEFIVHTIGIGKYVSTQLIIECAAVGNGGYYFVYDYVEDLEDTVIESLCKCFEDKIKIIAKDLSVNFSKKDESPSLESIASRIHNGKYFTYFCILEGKEEEKLEGTLSFDLSSKLEGTQKYLFDLENDVQIIEGDSIFKMFGNSKIKELEDNEGSCYKATQYAIDYQIPSKYTSLIAVKKLMADPSEKYSRMVKYVKEGPIGFSIKTLTGKILRFTANSDLDIGSLKCAIERNEGIPPDQQVIVYDSIQTEDDETLGDYGVQTGDMLYLLLRLRGGGEKLTDSAPGADSDWPLGDSTYKEFVEIQHVNGSWDYKVLDLVGLTEDQVYDAAPENIKNLGDKEKVLTIMLTWIGINRIKTLFPEKQKSLKLVVKKAITFITAQTELSVTYDDIKCSLF</sequence>
<dbReference type="InterPro" id="IPR002035">
    <property type="entry name" value="VWF_A"/>
</dbReference>
<name>A0AAD1XUI4_EUPCR</name>
<dbReference type="Pfam" id="PF13768">
    <property type="entry name" value="VWA_3"/>
    <property type="match status" value="1"/>
</dbReference>
<dbReference type="InterPro" id="IPR029071">
    <property type="entry name" value="Ubiquitin-like_domsf"/>
</dbReference>
<proteinExistence type="predicted"/>
<feature type="domain" description="VIT" evidence="3">
    <location>
        <begin position="14"/>
        <end position="144"/>
    </location>
</feature>
<gene>
    <name evidence="4" type="ORF">ECRASSUSDP1_LOCUS20558</name>
</gene>
<dbReference type="InterPro" id="IPR019956">
    <property type="entry name" value="Ubiquitin_dom"/>
</dbReference>
<dbReference type="PANTHER" id="PTHR45737">
    <property type="entry name" value="VON WILLEBRAND FACTOR A DOMAIN-CONTAINING PROTEIN 5A"/>
    <property type="match status" value="1"/>
</dbReference>